<reference evidence="1" key="1">
    <citation type="journal article" date="2023" name="DNA Res.">
        <title>Chromosome-level genome assembly of Phrynocephalus forsythii using third-generation DNA sequencing and Hi-C analysis.</title>
        <authorList>
            <person name="Qi Y."/>
            <person name="Zhao W."/>
            <person name="Zhao Y."/>
            <person name="Niu C."/>
            <person name="Cao S."/>
            <person name="Zhang Y."/>
        </authorList>
    </citation>
    <scope>NUCLEOTIDE SEQUENCE</scope>
    <source>
        <tissue evidence="1">Muscle</tissue>
    </source>
</reference>
<dbReference type="AlphaFoldDB" id="A0A9Q0XT92"/>
<protein>
    <submittedName>
        <fullName evidence="1">Uncharacterized protein</fullName>
    </submittedName>
</protein>
<comment type="caution">
    <text evidence="1">The sequence shown here is derived from an EMBL/GenBank/DDBJ whole genome shotgun (WGS) entry which is preliminary data.</text>
</comment>
<keyword evidence="2" id="KW-1185">Reference proteome</keyword>
<sequence length="102" mass="11937">MIQKAQDEGSPLHGTYAFDKFLEMKGYRKPEERAVPKFLSFGHLIKKAETPQKNNGEKEEPRFPSENLKKLQEDKIKQFKKALHLPPIRSDMKIPHPSYLNF</sequence>
<dbReference type="EMBL" id="JAPFRF010000007">
    <property type="protein sequence ID" value="KAJ7327220.1"/>
    <property type="molecule type" value="Genomic_DNA"/>
</dbReference>
<name>A0A9Q0XT92_9SAUR</name>
<evidence type="ECO:0000313" key="2">
    <source>
        <dbReference type="Proteomes" id="UP001142489"/>
    </source>
</evidence>
<dbReference type="Proteomes" id="UP001142489">
    <property type="component" value="Unassembled WGS sequence"/>
</dbReference>
<gene>
    <name evidence="1" type="ORF">JRQ81_016979</name>
</gene>
<evidence type="ECO:0000313" key="1">
    <source>
        <dbReference type="EMBL" id="KAJ7327220.1"/>
    </source>
</evidence>
<accession>A0A9Q0XT92</accession>
<organism evidence="1 2">
    <name type="scientific">Phrynocephalus forsythii</name>
    <dbReference type="NCBI Taxonomy" id="171643"/>
    <lineage>
        <taxon>Eukaryota</taxon>
        <taxon>Metazoa</taxon>
        <taxon>Chordata</taxon>
        <taxon>Craniata</taxon>
        <taxon>Vertebrata</taxon>
        <taxon>Euteleostomi</taxon>
        <taxon>Lepidosauria</taxon>
        <taxon>Squamata</taxon>
        <taxon>Bifurcata</taxon>
        <taxon>Unidentata</taxon>
        <taxon>Episquamata</taxon>
        <taxon>Toxicofera</taxon>
        <taxon>Iguania</taxon>
        <taxon>Acrodonta</taxon>
        <taxon>Agamidae</taxon>
        <taxon>Agaminae</taxon>
        <taxon>Phrynocephalus</taxon>
    </lineage>
</organism>
<proteinExistence type="predicted"/>